<feature type="transmembrane region" description="Helical" evidence="1">
    <location>
        <begin position="195"/>
        <end position="216"/>
    </location>
</feature>
<reference evidence="2 3" key="1">
    <citation type="submission" date="2022-12" db="EMBL/GenBank/DDBJ databases">
        <title>Genomic features and morphological characterization of a novel Knufia sp. strain isolated from spacecraft assembly facility.</title>
        <authorList>
            <person name="Teixeira M."/>
            <person name="Chander A.M."/>
            <person name="Stajich J.E."/>
            <person name="Venkateswaran K."/>
        </authorList>
    </citation>
    <scope>NUCLEOTIDE SEQUENCE [LARGE SCALE GENOMIC DNA]</scope>
    <source>
        <strain evidence="2 3">FJI-L2-BK-P2</strain>
    </source>
</reference>
<evidence type="ECO:0000313" key="2">
    <source>
        <dbReference type="EMBL" id="KAK5949472.1"/>
    </source>
</evidence>
<organism evidence="2 3">
    <name type="scientific">Knufia fluminis</name>
    <dbReference type="NCBI Taxonomy" id="191047"/>
    <lineage>
        <taxon>Eukaryota</taxon>
        <taxon>Fungi</taxon>
        <taxon>Dikarya</taxon>
        <taxon>Ascomycota</taxon>
        <taxon>Pezizomycotina</taxon>
        <taxon>Eurotiomycetes</taxon>
        <taxon>Chaetothyriomycetidae</taxon>
        <taxon>Chaetothyriales</taxon>
        <taxon>Trichomeriaceae</taxon>
        <taxon>Knufia</taxon>
    </lineage>
</organism>
<gene>
    <name evidence="2" type="ORF">OHC33_009464</name>
</gene>
<sequence length="219" mass="24799">MTLMDQDDVEEIWKALVSAKINSLVFQTRPPPRQLNPDHDTLLESEVNRKLDEVFRSRRNPEFIYLRPQQWLDWYGQLFSAVIGIAVLGAGFTFSLIFSSLEQPFKHNEAYVRKCIAASWMLFVLSLGWASFLALLVSVNRTRTLKEIASKENWYNLNECPLLFFLTPSILISQLLPVGAFIASADAMRQYHNRLGIATLTMVSLVGVAATGAWAGQNM</sequence>
<dbReference type="EMBL" id="JAKLMC020000035">
    <property type="protein sequence ID" value="KAK5949472.1"/>
    <property type="molecule type" value="Genomic_DNA"/>
</dbReference>
<feature type="transmembrane region" description="Helical" evidence="1">
    <location>
        <begin position="74"/>
        <end position="99"/>
    </location>
</feature>
<keyword evidence="1" id="KW-1133">Transmembrane helix</keyword>
<evidence type="ECO:0000256" key="1">
    <source>
        <dbReference type="SAM" id="Phobius"/>
    </source>
</evidence>
<feature type="transmembrane region" description="Helical" evidence="1">
    <location>
        <begin position="162"/>
        <end position="183"/>
    </location>
</feature>
<proteinExistence type="predicted"/>
<dbReference type="AlphaFoldDB" id="A0AAN8I1N7"/>
<evidence type="ECO:0000313" key="3">
    <source>
        <dbReference type="Proteomes" id="UP001316803"/>
    </source>
</evidence>
<dbReference type="Proteomes" id="UP001316803">
    <property type="component" value="Unassembled WGS sequence"/>
</dbReference>
<name>A0AAN8I1N7_9EURO</name>
<keyword evidence="1" id="KW-0812">Transmembrane</keyword>
<comment type="caution">
    <text evidence="2">The sequence shown here is derived from an EMBL/GenBank/DDBJ whole genome shotgun (WGS) entry which is preliminary data.</text>
</comment>
<feature type="transmembrane region" description="Helical" evidence="1">
    <location>
        <begin position="120"/>
        <end position="142"/>
    </location>
</feature>
<protein>
    <submittedName>
        <fullName evidence="2">Uncharacterized protein</fullName>
    </submittedName>
</protein>
<accession>A0AAN8I1N7</accession>
<keyword evidence="1" id="KW-0472">Membrane</keyword>
<keyword evidence="3" id="KW-1185">Reference proteome</keyword>